<protein>
    <submittedName>
        <fullName evidence="2">Uncharacterized protein</fullName>
    </submittedName>
</protein>
<evidence type="ECO:0000313" key="3">
    <source>
        <dbReference type="Proteomes" id="UP000772434"/>
    </source>
</evidence>
<keyword evidence="3" id="KW-1185">Reference proteome</keyword>
<feature type="compositionally biased region" description="Low complexity" evidence="1">
    <location>
        <begin position="54"/>
        <end position="69"/>
    </location>
</feature>
<organism evidence="2 3">
    <name type="scientific">Rhodocollybia butyracea</name>
    <dbReference type="NCBI Taxonomy" id="206335"/>
    <lineage>
        <taxon>Eukaryota</taxon>
        <taxon>Fungi</taxon>
        <taxon>Dikarya</taxon>
        <taxon>Basidiomycota</taxon>
        <taxon>Agaricomycotina</taxon>
        <taxon>Agaricomycetes</taxon>
        <taxon>Agaricomycetidae</taxon>
        <taxon>Agaricales</taxon>
        <taxon>Marasmiineae</taxon>
        <taxon>Omphalotaceae</taxon>
        <taxon>Rhodocollybia</taxon>
    </lineage>
</organism>
<name>A0A9P5Q720_9AGAR</name>
<dbReference type="OrthoDB" id="2497682at2759"/>
<dbReference type="Proteomes" id="UP000772434">
    <property type="component" value="Unassembled WGS sequence"/>
</dbReference>
<comment type="caution">
    <text evidence="2">The sequence shown here is derived from an EMBL/GenBank/DDBJ whole genome shotgun (WGS) entry which is preliminary data.</text>
</comment>
<feature type="region of interest" description="Disordered" evidence="1">
    <location>
        <begin position="48"/>
        <end position="74"/>
    </location>
</feature>
<accession>A0A9P5Q720</accession>
<dbReference type="EMBL" id="JADNRY010000007">
    <property type="protein sequence ID" value="KAF9076331.1"/>
    <property type="molecule type" value="Genomic_DNA"/>
</dbReference>
<reference evidence="2" key="1">
    <citation type="submission" date="2020-11" db="EMBL/GenBank/DDBJ databases">
        <authorList>
            <consortium name="DOE Joint Genome Institute"/>
            <person name="Ahrendt S."/>
            <person name="Riley R."/>
            <person name="Andreopoulos W."/>
            <person name="Labutti K."/>
            <person name="Pangilinan J."/>
            <person name="Ruiz-Duenas F.J."/>
            <person name="Barrasa J.M."/>
            <person name="Sanchez-Garcia M."/>
            <person name="Camarero S."/>
            <person name="Miyauchi S."/>
            <person name="Serrano A."/>
            <person name="Linde D."/>
            <person name="Babiker R."/>
            <person name="Drula E."/>
            <person name="Ayuso-Fernandez I."/>
            <person name="Pacheco R."/>
            <person name="Padilla G."/>
            <person name="Ferreira P."/>
            <person name="Barriuso J."/>
            <person name="Kellner H."/>
            <person name="Castanera R."/>
            <person name="Alfaro M."/>
            <person name="Ramirez L."/>
            <person name="Pisabarro A.G."/>
            <person name="Kuo A."/>
            <person name="Tritt A."/>
            <person name="Lipzen A."/>
            <person name="He G."/>
            <person name="Yan M."/>
            <person name="Ng V."/>
            <person name="Cullen D."/>
            <person name="Martin F."/>
            <person name="Rosso M.-N."/>
            <person name="Henrissat B."/>
            <person name="Hibbett D."/>
            <person name="Martinez A.T."/>
            <person name="Grigoriev I.V."/>
        </authorList>
    </citation>
    <scope>NUCLEOTIDE SEQUENCE</scope>
    <source>
        <strain evidence="2">AH 40177</strain>
    </source>
</reference>
<dbReference type="AlphaFoldDB" id="A0A9P5Q720"/>
<gene>
    <name evidence="2" type="ORF">BDP27DRAFT_1314271</name>
</gene>
<evidence type="ECO:0000256" key="1">
    <source>
        <dbReference type="SAM" id="MobiDB-lite"/>
    </source>
</evidence>
<proteinExistence type="predicted"/>
<evidence type="ECO:0000313" key="2">
    <source>
        <dbReference type="EMBL" id="KAF9076331.1"/>
    </source>
</evidence>
<sequence>MFIIARAFVALQAAAYLALVGLTPSSGLALATPFPMPMMMKNQTTSFRAEAGPHSKSSSPKAPSKSTPPHSRPTRRAFLPLITRYAADEDEAISSLLDNVLAATAHSNALQQSSESCPGLLGIRGRQPQQQQSSIYELSLFLGDLEDIQRCFDGADGLANFNDRSKLEQMIREIIDLLKKVLSYCNAIVKCSSLLSPLVGPLVYELKCFIEWLIDLLENVVDGDWNVILALLRELLGLCGDCSTADLLCTL</sequence>